<evidence type="ECO:0000256" key="1">
    <source>
        <dbReference type="ARBA" id="ARBA00006484"/>
    </source>
</evidence>
<dbReference type="PROSITE" id="PS00061">
    <property type="entry name" value="ADH_SHORT"/>
    <property type="match status" value="1"/>
</dbReference>
<organism evidence="6 7">
    <name type="scientific">Koribacter versatilis (strain Ellin345)</name>
    <dbReference type="NCBI Taxonomy" id="204669"/>
    <lineage>
        <taxon>Bacteria</taxon>
        <taxon>Pseudomonadati</taxon>
        <taxon>Acidobacteriota</taxon>
        <taxon>Terriglobia</taxon>
        <taxon>Terriglobales</taxon>
        <taxon>Candidatus Korobacteraceae</taxon>
        <taxon>Candidatus Korobacter</taxon>
    </lineage>
</organism>
<evidence type="ECO:0000256" key="2">
    <source>
        <dbReference type="ARBA" id="ARBA00023002"/>
    </source>
</evidence>
<comment type="similarity">
    <text evidence="1 3">Belongs to the short-chain dehydrogenases/reductases (SDR) family.</text>
</comment>
<keyword evidence="2" id="KW-0560">Oxidoreductase</keyword>
<sequence length="366" mass="38843">MRVRNVLIAAAAGSVAAGAVAGVGAVLLGRAIWKGFREISLRGKIALVTGSSRGLGLAMAQELAREGARLVICARDEAELRWAQEELQAIGAEVLAVPCDVGDREQVRKMFEQIRARYGALDVLINNAGVIQVGPLHSQTIEDFEEAMRVMFWGLVYPTLEAIRDMRAMGSGHIANITSIGGRIAVPHLVPYSAAKFAAIGFSEGIHAELAKDGITVTTVVPGLMRTGSHVNARYKGDHRKEYAWFSLGASTPVTAMSAHRAARCVITAVKRGRSSVTLSPQAKLAALAHGIAPGLVSDALGMVNRIMPGSRSTSTEGFTGKESRSVVSESFATKLGRDAAEELHQNPEQRRTDNATSGPEALLAD</sequence>
<keyword evidence="7" id="KW-1185">Reference proteome</keyword>
<dbReference type="eggNOG" id="COG0300">
    <property type="taxonomic scope" value="Bacteria"/>
</dbReference>
<dbReference type="KEGG" id="aba:Acid345_0726"/>
<dbReference type="EnsemblBacteria" id="ABF39731">
    <property type="protein sequence ID" value="ABF39731"/>
    <property type="gene ID" value="Acid345_0726"/>
</dbReference>
<evidence type="ECO:0000256" key="3">
    <source>
        <dbReference type="RuleBase" id="RU000363"/>
    </source>
</evidence>
<dbReference type="HOGENOM" id="CLU_010194_2_1_0"/>
<evidence type="ECO:0000313" key="6">
    <source>
        <dbReference type="EMBL" id="ABF39731.1"/>
    </source>
</evidence>
<dbReference type="InterPro" id="IPR036291">
    <property type="entry name" value="NAD(P)-bd_dom_sf"/>
</dbReference>
<dbReference type="SUPFAM" id="SSF51735">
    <property type="entry name" value="NAD(P)-binding Rossmann-fold domains"/>
    <property type="match status" value="1"/>
</dbReference>
<dbReference type="PRINTS" id="PR00081">
    <property type="entry name" value="GDHRDH"/>
</dbReference>
<dbReference type="PANTHER" id="PTHR44196:SF1">
    <property type="entry name" value="DEHYDROGENASE_REDUCTASE SDR FAMILY MEMBER 7B"/>
    <property type="match status" value="1"/>
</dbReference>
<dbReference type="InterPro" id="IPR020904">
    <property type="entry name" value="Sc_DH/Rdtase_CS"/>
</dbReference>
<protein>
    <submittedName>
        <fullName evidence="6">Short-chain dehydrogenase/reductase SDR</fullName>
    </submittedName>
</protein>
<dbReference type="GO" id="GO:0016020">
    <property type="term" value="C:membrane"/>
    <property type="evidence" value="ECO:0007669"/>
    <property type="project" value="TreeGrafter"/>
</dbReference>
<dbReference type="SMART" id="SM00822">
    <property type="entry name" value="PKS_KR"/>
    <property type="match status" value="1"/>
</dbReference>
<dbReference type="PANTHER" id="PTHR44196">
    <property type="entry name" value="DEHYDROGENASE/REDUCTASE SDR FAMILY MEMBER 7B"/>
    <property type="match status" value="1"/>
</dbReference>
<evidence type="ECO:0000313" key="7">
    <source>
        <dbReference type="Proteomes" id="UP000002432"/>
    </source>
</evidence>
<dbReference type="GO" id="GO:0016491">
    <property type="term" value="F:oxidoreductase activity"/>
    <property type="evidence" value="ECO:0007669"/>
    <property type="project" value="UniProtKB-KW"/>
</dbReference>
<name>Q1ITR9_KORVE</name>
<feature type="compositionally biased region" description="Basic and acidic residues" evidence="4">
    <location>
        <begin position="336"/>
        <end position="354"/>
    </location>
</feature>
<feature type="region of interest" description="Disordered" evidence="4">
    <location>
        <begin position="310"/>
        <end position="366"/>
    </location>
</feature>
<dbReference type="Gene3D" id="3.40.50.720">
    <property type="entry name" value="NAD(P)-binding Rossmann-like Domain"/>
    <property type="match status" value="1"/>
</dbReference>
<accession>Q1ITR9</accession>
<proteinExistence type="inferred from homology"/>
<dbReference type="PRINTS" id="PR00080">
    <property type="entry name" value="SDRFAMILY"/>
</dbReference>
<dbReference type="InterPro" id="IPR002347">
    <property type="entry name" value="SDR_fam"/>
</dbReference>
<dbReference type="RefSeq" id="WP_011521533.1">
    <property type="nucleotide sequence ID" value="NC_008009.1"/>
</dbReference>
<reference evidence="6 7" key="1">
    <citation type="journal article" date="2009" name="Appl. Environ. Microbiol.">
        <title>Three genomes from the phylum Acidobacteria provide insight into the lifestyles of these microorganisms in soils.</title>
        <authorList>
            <person name="Ward N.L."/>
            <person name="Challacombe J.F."/>
            <person name="Janssen P.H."/>
            <person name="Henrissat B."/>
            <person name="Coutinho P.M."/>
            <person name="Wu M."/>
            <person name="Xie G."/>
            <person name="Haft D.H."/>
            <person name="Sait M."/>
            <person name="Badger J."/>
            <person name="Barabote R.D."/>
            <person name="Bradley B."/>
            <person name="Brettin T.S."/>
            <person name="Brinkac L.M."/>
            <person name="Bruce D."/>
            <person name="Creasy T."/>
            <person name="Daugherty S.C."/>
            <person name="Davidsen T.M."/>
            <person name="DeBoy R.T."/>
            <person name="Detter J.C."/>
            <person name="Dodson R.J."/>
            <person name="Durkin A.S."/>
            <person name="Ganapathy A."/>
            <person name="Gwinn-Giglio M."/>
            <person name="Han C.S."/>
            <person name="Khouri H."/>
            <person name="Kiss H."/>
            <person name="Kothari S.P."/>
            <person name="Madupu R."/>
            <person name="Nelson K.E."/>
            <person name="Nelson W.C."/>
            <person name="Paulsen I."/>
            <person name="Penn K."/>
            <person name="Ren Q."/>
            <person name="Rosovitz M.J."/>
            <person name="Selengut J.D."/>
            <person name="Shrivastava S."/>
            <person name="Sullivan S.A."/>
            <person name="Tapia R."/>
            <person name="Thompson L.S."/>
            <person name="Watkins K.L."/>
            <person name="Yang Q."/>
            <person name="Yu C."/>
            <person name="Zafar N."/>
            <person name="Zhou L."/>
            <person name="Kuske C.R."/>
        </authorList>
    </citation>
    <scope>NUCLEOTIDE SEQUENCE [LARGE SCALE GENOMIC DNA]</scope>
    <source>
        <strain evidence="6 7">Ellin345</strain>
    </source>
</reference>
<dbReference type="OrthoDB" id="151996at2"/>
<dbReference type="InterPro" id="IPR057326">
    <property type="entry name" value="KR_dom"/>
</dbReference>
<feature type="domain" description="Ketoreductase" evidence="5">
    <location>
        <begin position="44"/>
        <end position="228"/>
    </location>
</feature>
<gene>
    <name evidence="6" type="ordered locus">Acid345_0726</name>
</gene>
<dbReference type="FunFam" id="3.40.50.720:FF:000084">
    <property type="entry name" value="Short-chain dehydrogenase reductase"/>
    <property type="match status" value="1"/>
</dbReference>
<dbReference type="Pfam" id="PF00106">
    <property type="entry name" value="adh_short"/>
    <property type="match status" value="1"/>
</dbReference>
<dbReference type="EMBL" id="CP000360">
    <property type="protein sequence ID" value="ABF39731.1"/>
    <property type="molecule type" value="Genomic_DNA"/>
</dbReference>
<evidence type="ECO:0000259" key="5">
    <source>
        <dbReference type="SMART" id="SM00822"/>
    </source>
</evidence>
<dbReference type="Proteomes" id="UP000002432">
    <property type="component" value="Chromosome"/>
</dbReference>
<dbReference type="AlphaFoldDB" id="Q1ITR9"/>
<dbReference type="STRING" id="204669.Acid345_0726"/>
<evidence type="ECO:0000256" key="4">
    <source>
        <dbReference type="SAM" id="MobiDB-lite"/>
    </source>
</evidence>